<dbReference type="Pfam" id="PF02368">
    <property type="entry name" value="Big_2"/>
    <property type="match status" value="1"/>
</dbReference>
<dbReference type="SMART" id="SM00635">
    <property type="entry name" value="BID_2"/>
    <property type="match status" value="2"/>
</dbReference>
<dbReference type="Gene3D" id="2.60.40.1080">
    <property type="match status" value="1"/>
</dbReference>
<organism evidence="3 4">
    <name type="scientific">Pseudoalteromonas denitrificans DSM 6059</name>
    <dbReference type="NCBI Taxonomy" id="1123010"/>
    <lineage>
        <taxon>Bacteria</taxon>
        <taxon>Pseudomonadati</taxon>
        <taxon>Pseudomonadota</taxon>
        <taxon>Gammaproteobacteria</taxon>
        <taxon>Alteromonadales</taxon>
        <taxon>Pseudoalteromonadaceae</taxon>
        <taxon>Pseudoalteromonas</taxon>
    </lineage>
</organism>
<dbReference type="EMBL" id="FOLO01000049">
    <property type="protein sequence ID" value="SFD32980.1"/>
    <property type="molecule type" value="Genomic_DNA"/>
</dbReference>
<dbReference type="InterPro" id="IPR003343">
    <property type="entry name" value="Big_2"/>
</dbReference>
<dbReference type="RefSeq" id="WP_091989379.1">
    <property type="nucleotide sequence ID" value="NZ_FOLO01000049.1"/>
</dbReference>
<sequence>MRFSKLVILLSISSSVLLAGCDSDNDSEALAKAVALESQRAKGTIIESVTISGGQTRLKAGEIQQLTALGIDTNNDQRDVTSELQWTSSDTSIATVSNKGLVTAVASSTENSGIVIIKGTTINDISAQAEVSVSDVGISSLVLKQDSSLSTDILTCIDTQILADVTYEDNYKSLNVTNGIVFSVDNTTTATIDETAGILHTTHSEIEATTITGKIGTISNQLTVNADPKNLETISVLLDNKATSIISLNVGDRVKVKSQAKLVSTISKTLFDIDTNINWELRTANLAGITASGVNKGSLVALKPGVSQLYASCGGVNGIATVEIKGETFESLTINDGAETITLKANESIELTVTAGFKNTTAPVNISEFADWHFSDTTLLTQELVSMGTSAAKYKLTSKSAVGELVLTVSYDGITKFVKIIIE</sequence>
<dbReference type="OrthoDB" id="6224875at2"/>
<dbReference type="InterPro" id="IPR008964">
    <property type="entry name" value="Invasin/intimin_cell_adhesion"/>
</dbReference>
<reference evidence="3 4" key="1">
    <citation type="submission" date="2016-10" db="EMBL/GenBank/DDBJ databases">
        <authorList>
            <person name="de Groot N.N."/>
        </authorList>
    </citation>
    <scope>NUCLEOTIDE SEQUENCE [LARGE SCALE GENOMIC DNA]</scope>
    <source>
        <strain evidence="3 4">DSM 6059</strain>
    </source>
</reference>
<keyword evidence="4" id="KW-1185">Reference proteome</keyword>
<feature type="signal peptide" evidence="1">
    <location>
        <begin position="1"/>
        <end position="19"/>
    </location>
</feature>
<accession>A0A1I1RR03</accession>
<gene>
    <name evidence="3" type="ORF">SAMN02745724_04218</name>
</gene>
<feature type="domain" description="BIG2" evidence="2">
    <location>
        <begin position="328"/>
        <end position="421"/>
    </location>
</feature>
<dbReference type="SUPFAM" id="SSF49373">
    <property type="entry name" value="Invasin/intimin cell-adhesion fragments"/>
    <property type="match status" value="1"/>
</dbReference>
<dbReference type="PROSITE" id="PS51257">
    <property type="entry name" value="PROKAR_LIPOPROTEIN"/>
    <property type="match status" value="1"/>
</dbReference>
<dbReference type="STRING" id="1123010.SAMN02745724_04218"/>
<name>A0A1I1RR03_9GAMM</name>
<feature type="chain" id="PRO_5011469611" evidence="1">
    <location>
        <begin position="20"/>
        <end position="423"/>
    </location>
</feature>
<dbReference type="AlphaFoldDB" id="A0A1I1RR03"/>
<proteinExistence type="predicted"/>
<keyword evidence="1" id="KW-0732">Signal</keyword>
<evidence type="ECO:0000259" key="2">
    <source>
        <dbReference type="SMART" id="SM00635"/>
    </source>
</evidence>
<protein>
    <submittedName>
        <fullName evidence="3">Ig-like domain (Group 2)</fullName>
    </submittedName>
</protein>
<feature type="domain" description="BIG2" evidence="2">
    <location>
        <begin position="45"/>
        <end position="132"/>
    </location>
</feature>
<evidence type="ECO:0000256" key="1">
    <source>
        <dbReference type="SAM" id="SignalP"/>
    </source>
</evidence>
<evidence type="ECO:0000313" key="3">
    <source>
        <dbReference type="EMBL" id="SFD32980.1"/>
    </source>
</evidence>
<evidence type="ECO:0000313" key="4">
    <source>
        <dbReference type="Proteomes" id="UP000198862"/>
    </source>
</evidence>
<dbReference type="Proteomes" id="UP000198862">
    <property type="component" value="Unassembled WGS sequence"/>
</dbReference>